<keyword evidence="1" id="KW-0472">Membrane</keyword>
<dbReference type="RefSeq" id="WP_207327213.1">
    <property type="nucleotide sequence ID" value="NZ_JAFMYW010000001.1"/>
</dbReference>
<proteinExistence type="predicted"/>
<keyword evidence="3" id="KW-1185">Reference proteome</keyword>
<evidence type="ECO:0000313" key="2">
    <source>
        <dbReference type="EMBL" id="MBO0947297.1"/>
    </source>
</evidence>
<protein>
    <recommendedName>
        <fullName evidence="4">Cardiolipin synthase N-terminal domain-containing protein</fullName>
    </recommendedName>
</protein>
<dbReference type="EMBL" id="JAFMYW010000001">
    <property type="protein sequence ID" value="MBO0947297.1"/>
    <property type="molecule type" value="Genomic_DNA"/>
</dbReference>
<keyword evidence="1" id="KW-1133">Transmembrane helix</keyword>
<dbReference type="Proteomes" id="UP000664628">
    <property type="component" value="Unassembled WGS sequence"/>
</dbReference>
<name>A0ABS3JEK3_9BACT</name>
<evidence type="ECO:0008006" key="4">
    <source>
        <dbReference type="Google" id="ProtNLM"/>
    </source>
</evidence>
<sequence>MHQIFCIELHWFIFAAIILLFVWVGMVRFIFRLDRPTNHKWNIFWLMALAAFIATWITLFCQ</sequence>
<reference evidence="2 3" key="1">
    <citation type="submission" date="2021-03" db="EMBL/GenBank/DDBJ databases">
        <title>Fibrella sp. HMF5405 genome sequencing and assembly.</title>
        <authorList>
            <person name="Kang H."/>
            <person name="Kim H."/>
            <person name="Bae S."/>
            <person name="Joh K."/>
        </authorList>
    </citation>
    <scope>NUCLEOTIDE SEQUENCE [LARGE SCALE GENOMIC DNA]</scope>
    <source>
        <strain evidence="2 3">HMF5405</strain>
    </source>
</reference>
<keyword evidence="1" id="KW-0812">Transmembrane</keyword>
<comment type="caution">
    <text evidence="2">The sequence shown here is derived from an EMBL/GenBank/DDBJ whole genome shotgun (WGS) entry which is preliminary data.</text>
</comment>
<accession>A0ABS3JEK3</accession>
<gene>
    <name evidence="2" type="ORF">J2I46_01800</name>
</gene>
<evidence type="ECO:0000256" key="1">
    <source>
        <dbReference type="SAM" id="Phobius"/>
    </source>
</evidence>
<evidence type="ECO:0000313" key="3">
    <source>
        <dbReference type="Proteomes" id="UP000664628"/>
    </source>
</evidence>
<feature type="transmembrane region" description="Helical" evidence="1">
    <location>
        <begin position="12"/>
        <end position="31"/>
    </location>
</feature>
<feature type="transmembrane region" description="Helical" evidence="1">
    <location>
        <begin position="43"/>
        <end position="61"/>
    </location>
</feature>
<organism evidence="2 3">
    <name type="scientific">Fibrella forsythiae</name>
    <dbReference type="NCBI Taxonomy" id="2817061"/>
    <lineage>
        <taxon>Bacteria</taxon>
        <taxon>Pseudomonadati</taxon>
        <taxon>Bacteroidota</taxon>
        <taxon>Cytophagia</taxon>
        <taxon>Cytophagales</taxon>
        <taxon>Spirosomataceae</taxon>
        <taxon>Fibrella</taxon>
    </lineage>
</organism>